<dbReference type="Proteomes" id="UP001589867">
    <property type="component" value="Unassembled WGS sequence"/>
</dbReference>
<evidence type="ECO:0000313" key="3">
    <source>
        <dbReference type="Proteomes" id="UP001589867"/>
    </source>
</evidence>
<keyword evidence="3" id="KW-1185">Reference proteome</keyword>
<dbReference type="RefSeq" id="WP_377244763.1">
    <property type="nucleotide sequence ID" value="NZ_JBHLUH010000004.1"/>
</dbReference>
<feature type="compositionally biased region" description="Basic residues" evidence="1">
    <location>
        <begin position="1"/>
        <end position="18"/>
    </location>
</feature>
<organism evidence="2 3">
    <name type="scientific">Phytohabitans kaempferiae</name>
    <dbReference type="NCBI Taxonomy" id="1620943"/>
    <lineage>
        <taxon>Bacteria</taxon>
        <taxon>Bacillati</taxon>
        <taxon>Actinomycetota</taxon>
        <taxon>Actinomycetes</taxon>
        <taxon>Micromonosporales</taxon>
        <taxon>Micromonosporaceae</taxon>
    </lineage>
</organism>
<gene>
    <name evidence="2" type="ORF">ACFFIA_02845</name>
</gene>
<evidence type="ECO:0000313" key="2">
    <source>
        <dbReference type="EMBL" id="MFC0526595.1"/>
    </source>
</evidence>
<evidence type="ECO:0000256" key="1">
    <source>
        <dbReference type="SAM" id="MobiDB-lite"/>
    </source>
</evidence>
<proteinExistence type="predicted"/>
<protein>
    <submittedName>
        <fullName evidence="2">Uncharacterized protein</fullName>
    </submittedName>
</protein>
<accession>A0ABV6LW01</accession>
<sequence>MPVSRKRKKKSQSGRKSQRQPVAPPQSRASLANAFSELFEYRRQLGEHRAALAGTEARSMIDALVANAPQWSDEDLEDHLCVRYGAAMAQYDAGAVEDVVNPDDLVRALLAAIDERLHQAGTDVAILHRLLTVVAGVLPPPLSESARTLVAKHLGTQAARQVSRGRAVTGPVLWAHDVYGTRWAVVAPFSSVDGPDRWYLWDVDTCGYEIVTVHSGFHPTAESALTAWRESVGNAATGAAMTVVDDAETLGALLPSQFEELRIGGEDQDQYAEFMRSRRLGRTARDAVGKTRGRPSVRLTADEARQRFAQRLRQLGHHDGSTDEGPAGADDLAAELADSWPPRDHPTLYPLCSPHKVAVAVLHLRDFYKDDFAAELVAVLPEWIRLLAEQTGMAAELTERCLAYASGQLQFPGILDDHGRPNPMARVTE</sequence>
<feature type="region of interest" description="Disordered" evidence="1">
    <location>
        <begin position="1"/>
        <end position="27"/>
    </location>
</feature>
<dbReference type="EMBL" id="JBHLUH010000004">
    <property type="protein sequence ID" value="MFC0526595.1"/>
    <property type="molecule type" value="Genomic_DNA"/>
</dbReference>
<name>A0ABV6LW01_9ACTN</name>
<comment type="caution">
    <text evidence="2">The sequence shown here is derived from an EMBL/GenBank/DDBJ whole genome shotgun (WGS) entry which is preliminary data.</text>
</comment>
<reference evidence="2 3" key="1">
    <citation type="submission" date="2024-09" db="EMBL/GenBank/DDBJ databases">
        <authorList>
            <person name="Sun Q."/>
            <person name="Mori K."/>
        </authorList>
    </citation>
    <scope>NUCLEOTIDE SEQUENCE [LARGE SCALE GENOMIC DNA]</scope>
    <source>
        <strain evidence="2 3">TBRC 3947</strain>
    </source>
</reference>